<dbReference type="SUPFAM" id="SSF89919">
    <property type="entry name" value="Ribosome-binding factor A, RbfA"/>
    <property type="match status" value="1"/>
</dbReference>
<dbReference type="Pfam" id="PF02033">
    <property type="entry name" value="RBFA"/>
    <property type="match status" value="1"/>
</dbReference>
<proteinExistence type="inferred from homology"/>
<dbReference type="InterPro" id="IPR015946">
    <property type="entry name" value="KH_dom-like_a/b"/>
</dbReference>
<sequence>MGRGAPQGRRSGGATRGYDRTDRLNELLVRILADEVERIDDDRLGFLTVAGVETDRDLSMARVYVTSDVDDHGLIEALAEHRPRLQRAIGSQARVRRVPPLTFVVDDTVRSADRIEEILRGLAPFDEEE</sequence>
<dbReference type="InterPro" id="IPR000238">
    <property type="entry name" value="RbfA"/>
</dbReference>
<gene>
    <name evidence="1" type="ORF">METZ01_LOCUS65637</name>
</gene>
<name>A0A381TFS5_9ZZZZ</name>
<dbReference type="NCBIfam" id="TIGR00082">
    <property type="entry name" value="rbfA"/>
    <property type="match status" value="1"/>
</dbReference>
<dbReference type="PANTHER" id="PTHR33515">
    <property type="entry name" value="RIBOSOME-BINDING FACTOR A, CHLOROPLASTIC-RELATED"/>
    <property type="match status" value="1"/>
</dbReference>
<dbReference type="PROSITE" id="PS01319">
    <property type="entry name" value="RBFA"/>
    <property type="match status" value="1"/>
</dbReference>
<dbReference type="HAMAP" id="MF_00003">
    <property type="entry name" value="RbfA"/>
    <property type="match status" value="1"/>
</dbReference>
<accession>A0A381TFS5</accession>
<organism evidence="1">
    <name type="scientific">marine metagenome</name>
    <dbReference type="NCBI Taxonomy" id="408172"/>
    <lineage>
        <taxon>unclassified sequences</taxon>
        <taxon>metagenomes</taxon>
        <taxon>ecological metagenomes</taxon>
    </lineage>
</organism>
<dbReference type="AlphaFoldDB" id="A0A381TFS5"/>
<reference evidence="1" key="1">
    <citation type="submission" date="2018-05" db="EMBL/GenBank/DDBJ databases">
        <authorList>
            <person name="Lanie J.A."/>
            <person name="Ng W.-L."/>
            <person name="Kazmierczak K.M."/>
            <person name="Andrzejewski T.M."/>
            <person name="Davidsen T.M."/>
            <person name="Wayne K.J."/>
            <person name="Tettelin H."/>
            <person name="Glass J.I."/>
            <person name="Rusch D."/>
            <person name="Podicherti R."/>
            <person name="Tsui H.-C.T."/>
            <person name="Winkler M.E."/>
        </authorList>
    </citation>
    <scope>NUCLEOTIDE SEQUENCE</scope>
</reference>
<dbReference type="InterPro" id="IPR023799">
    <property type="entry name" value="RbfA_dom_sf"/>
</dbReference>
<dbReference type="PANTHER" id="PTHR33515:SF1">
    <property type="entry name" value="RIBOSOME-BINDING FACTOR A, CHLOROPLASTIC-RELATED"/>
    <property type="match status" value="1"/>
</dbReference>
<dbReference type="GO" id="GO:0006364">
    <property type="term" value="P:rRNA processing"/>
    <property type="evidence" value="ECO:0007669"/>
    <property type="project" value="InterPro"/>
</dbReference>
<dbReference type="InterPro" id="IPR020053">
    <property type="entry name" value="Ribosome-bd_factorA_CS"/>
</dbReference>
<protein>
    <recommendedName>
        <fullName evidence="2">Ribosome-binding factor A</fullName>
    </recommendedName>
</protein>
<dbReference type="Gene3D" id="3.30.300.20">
    <property type="match status" value="1"/>
</dbReference>
<evidence type="ECO:0000313" key="1">
    <source>
        <dbReference type="EMBL" id="SVA12783.1"/>
    </source>
</evidence>
<dbReference type="GO" id="GO:0005829">
    <property type="term" value="C:cytosol"/>
    <property type="evidence" value="ECO:0007669"/>
    <property type="project" value="TreeGrafter"/>
</dbReference>
<dbReference type="GO" id="GO:0043024">
    <property type="term" value="F:ribosomal small subunit binding"/>
    <property type="evidence" value="ECO:0007669"/>
    <property type="project" value="TreeGrafter"/>
</dbReference>
<evidence type="ECO:0008006" key="2">
    <source>
        <dbReference type="Google" id="ProtNLM"/>
    </source>
</evidence>
<dbReference type="EMBL" id="UINC01004228">
    <property type="protein sequence ID" value="SVA12783.1"/>
    <property type="molecule type" value="Genomic_DNA"/>
</dbReference>